<accession>A0A1G1XS50</accession>
<comment type="caution">
    <text evidence="2">The sequence shown here is derived from an EMBL/GenBank/DDBJ whole genome shotgun (WGS) entry which is preliminary data.</text>
</comment>
<evidence type="ECO:0000313" key="2">
    <source>
        <dbReference type="EMBL" id="OGY42450.1"/>
    </source>
</evidence>
<dbReference type="AlphaFoldDB" id="A0A1G1XS50"/>
<dbReference type="InterPro" id="IPR012902">
    <property type="entry name" value="N_methyl_site"/>
</dbReference>
<keyword evidence="1" id="KW-0812">Transmembrane</keyword>
<evidence type="ECO:0000256" key="1">
    <source>
        <dbReference type="SAM" id="Phobius"/>
    </source>
</evidence>
<gene>
    <name evidence="2" type="ORF">A2Y67_00200</name>
</gene>
<keyword evidence="1" id="KW-0472">Membrane</keyword>
<dbReference type="EMBL" id="MHIA01000013">
    <property type="protein sequence ID" value="OGY42450.1"/>
    <property type="molecule type" value="Genomic_DNA"/>
</dbReference>
<protein>
    <submittedName>
        <fullName evidence="2">Uncharacterized protein</fullName>
    </submittedName>
</protein>
<keyword evidence="1" id="KW-1133">Transmembrane helix</keyword>
<evidence type="ECO:0000313" key="3">
    <source>
        <dbReference type="Proteomes" id="UP000176260"/>
    </source>
</evidence>
<organism evidence="2 3">
    <name type="scientific">Candidatus Buchananbacteria bacterium RBG_13_39_9</name>
    <dbReference type="NCBI Taxonomy" id="1797531"/>
    <lineage>
        <taxon>Bacteria</taxon>
        <taxon>Candidatus Buchananiibacteriota</taxon>
    </lineage>
</organism>
<dbReference type="Proteomes" id="UP000176260">
    <property type="component" value="Unassembled WGS sequence"/>
</dbReference>
<reference evidence="2 3" key="1">
    <citation type="journal article" date="2016" name="Nat. Commun.">
        <title>Thousands of microbial genomes shed light on interconnected biogeochemical processes in an aquifer system.</title>
        <authorList>
            <person name="Anantharaman K."/>
            <person name="Brown C.T."/>
            <person name="Hug L.A."/>
            <person name="Sharon I."/>
            <person name="Castelle C.J."/>
            <person name="Probst A.J."/>
            <person name="Thomas B.C."/>
            <person name="Singh A."/>
            <person name="Wilkins M.J."/>
            <person name="Karaoz U."/>
            <person name="Brodie E.L."/>
            <person name="Williams K.H."/>
            <person name="Hubbard S.S."/>
            <person name="Banfield J.F."/>
        </authorList>
    </citation>
    <scope>NUCLEOTIDE SEQUENCE [LARGE SCALE GENOMIC DNA]</scope>
</reference>
<sequence>MESRAKQKNKGFTLIETLLYIALLAIIIIFLIGFFQKTVFLKGKINERLDNLDNAQYALDRMVWYAQNSIEVNEPKTGETTNRLSVNSLVAEKNPVIFFVEDNILKVQFGNDSPINLTNNRIQVEELDFINYGFANQPGIIKINLTAKGKNSFWQVQPINLQTSVKLER</sequence>
<name>A0A1G1XS50_9BACT</name>
<proteinExistence type="predicted"/>
<dbReference type="Pfam" id="PF07963">
    <property type="entry name" value="N_methyl"/>
    <property type="match status" value="1"/>
</dbReference>
<feature type="transmembrane region" description="Helical" evidence="1">
    <location>
        <begin position="12"/>
        <end position="35"/>
    </location>
</feature>